<organism evidence="15 16">
    <name type="scientific">Purpureocillium lilacinum</name>
    <name type="common">Paecilomyces lilacinus</name>
    <dbReference type="NCBI Taxonomy" id="33203"/>
    <lineage>
        <taxon>Eukaryota</taxon>
        <taxon>Fungi</taxon>
        <taxon>Dikarya</taxon>
        <taxon>Ascomycota</taxon>
        <taxon>Pezizomycotina</taxon>
        <taxon>Sordariomycetes</taxon>
        <taxon>Hypocreomycetidae</taxon>
        <taxon>Hypocreales</taxon>
        <taxon>Ophiocordycipitaceae</taxon>
        <taxon>Purpureocillium</taxon>
    </lineage>
</organism>
<evidence type="ECO:0000256" key="11">
    <source>
        <dbReference type="ARBA" id="ARBA00034074"/>
    </source>
</evidence>
<evidence type="ECO:0000256" key="3">
    <source>
        <dbReference type="ARBA" id="ARBA00012736"/>
    </source>
</evidence>
<dbReference type="SUPFAM" id="SSF51126">
    <property type="entry name" value="Pectin lyase-like"/>
    <property type="match status" value="1"/>
</dbReference>
<keyword evidence="5 14" id="KW-0732">Signal</keyword>
<evidence type="ECO:0000256" key="5">
    <source>
        <dbReference type="ARBA" id="ARBA00022729"/>
    </source>
</evidence>
<evidence type="ECO:0000256" key="4">
    <source>
        <dbReference type="ARBA" id="ARBA00022525"/>
    </source>
</evidence>
<evidence type="ECO:0000256" key="10">
    <source>
        <dbReference type="ARBA" id="ARBA00023316"/>
    </source>
</evidence>
<keyword evidence="8" id="KW-1015">Disulfide bond</keyword>
<gene>
    <name evidence="15" type="ORF">Purlil1_5220</name>
</gene>
<keyword evidence="16" id="KW-1185">Reference proteome</keyword>
<dbReference type="Pfam" id="PF00295">
    <property type="entry name" value="Glyco_hydro_28"/>
    <property type="match status" value="1"/>
</dbReference>
<name>A0ABR0C3K7_PURLI</name>
<feature type="chain" id="PRO_5047402856" description="endo-polygalacturonase" evidence="14">
    <location>
        <begin position="18"/>
        <end position="711"/>
    </location>
</feature>
<keyword evidence="7 13" id="KW-0378">Hydrolase</keyword>
<evidence type="ECO:0000313" key="16">
    <source>
        <dbReference type="Proteomes" id="UP001287286"/>
    </source>
</evidence>
<comment type="caution">
    <text evidence="15">The sequence shown here is derived from an EMBL/GenBank/DDBJ whole genome shotgun (WGS) entry which is preliminary data.</text>
</comment>
<dbReference type="InterPro" id="IPR000743">
    <property type="entry name" value="Glyco_hydro_28"/>
</dbReference>
<dbReference type="Proteomes" id="UP001287286">
    <property type="component" value="Unassembled WGS sequence"/>
</dbReference>
<evidence type="ECO:0000256" key="8">
    <source>
        <dbReference type="ARBA" id="ARBA00023157"/>
    </source>
</evidence>
<evidence type="ECO:0000256" key="6">
    <source>
        <dbReference type="ARBA" id="ARBA00022737"/>
    </source>
</evidence>
<keyword evidence="9 13" id="KW-0326">Glycosidase</keyword>
<evidence type="ECO:0000256" key="12">
    <source>
        <dbReference type="PROSITE-ProRule" id="PRU10052"/>
    </source>
</evidence>
<dbReference type="EMBL" id="JAWRVI010000015">
    <property type="protein sequence ID" value="KAK4090548.1"/>
    <property type="molecule type" value="Genomic_DNA"/>
</dbReference>
<dbReference type="PANTHER" id="PTHR31884:SF1">
    <property type="entry name" value="POLYGALACTURONASE"/>
    <property type="match status" value="1"/>
</dbReference>
<dbReference type="InterPro" id="IPR011050">
    <property type="entry name" value="Pectin_lyase_fold/virulence"/>
</dbReference>
<keyword evidence="6" id="KW-0677">Repeat</keyword>
<dbReference type="EC" id="3.2.1.15" evidence="3"/>
<evidence type="ECO:0000256" key="7">
    <source>
        <dbReference type="ARBA" id="ARBA00022801"/>
    </source>
</evidence>
<accession>A0ABR0C3K7</accession>
<keyword evidence="10" id="KW-0961">Cell wall biogenesis/degradation</keyword>
<evidence type="ECO:0000256" key="9">
    <source>
        <dbReference type="ARBA" id="ARBA00023295"/>
    </source>
</evidence>
<comment type="subcellular location">
    <subcellularLocation>
        <location evidence="1">Secreted</location>
    </subcellularLocation>
</comment>
<dbReference type="InterPro" id="IPR006626">
    <property type="entry name" value="PbH1"/>
</dbReference>
<dbReference type="Gene3D" id="2.160.20.10">
    <property type="entry name" value="Single-stranded right-handed beta-helix, Pectin lyase-like"/>
    <property type="match status" value="1"/>
</dbReference>
<dbReference type="InterPro" id="IPR012334">
    <property type="entry name" value="Pectin_lyas_fold"/>
</dbReference>
<evidence type="ECO:0000313" key="15">
    <source>
        <dbReference type="EMBL" id="KAK4090548.1"/>
    </source>
</evidence>
<dbReference type="PROSITE" id="PS00502">
    <property type="entry name" value="POLYGALACTURONASE"/>
    <property type="match status" value="1"/>
</dbReference>
<comment type="similarity">
    <text evidence="2 13">Belongs to the glycosyl hydrolase 28 family.</text>
</comment>
<reference evidence="15 16" key="1">
    <citation type="journal article" date="2024" name="Microbiol. Resour. Announc.">
        <title>Genome annotations for the ascomycete fungi Trichoderma harzianum, Trichoderma aggressivum, and Purpureocillium lilacinum.</title>
        <authorList>
            <person name="Beijen E.P.W."/>
            <person name="Ohm R.A."/>
        </authorList>
    </citation>
    <scope>NUCLEOTIDE SEQUENCE [LARGE SCALE GENOMIC DNA]</scope>
    <source>
        <strain evidence="15 16">CBS 150709</strain>
    </source>
</reference>
<evidence type="ECO:0000256" key="2">
    <source>
        <dbReference type="ARBA" id="ARBA00008834"/>
    </source>
</evidence>
<dbReference type="SMART" id="SM00710">
    <property type="entry name" value="PbH1"/>
    <property type="match status" value="6"/>
</dbReference>
<evidence type="ECO:0000256" key="1">
    <source>
        <dbReference type="ARBA" id="ARBA00004613"/>
    </source>
</evidence>
<keyword evidence="4" id="KW-0964">Secreted</keyword>
<feature type="active site" evidence="12">
    <location>
        <position position="574"/>
    </location>
</feature>
<protein>
    <recommendedName>
        <fullName evidence="3">endo-polygalacturonase</fullName>
        <ecNumber evidence="3">3.2.1.15</ecNumber>
    </recommendedName>
</protein>
<sequence length="711" mass="75988">MKPYVLAALAFVATAFASPTPDVTTLDREPEGPYRNVRLCTVEKFSDGHMRKDCPKISIRIGRCTQFQAPLYRNGLVIFEERRADHVKHFKHMDCVIHSYDCGAKCDPRMSGDRCELRPLAWRHDLKQHISGWENKASSFTCKEFQEPENPPSPTASLPGISYSTLSGVQIVFFRPAHHQLGPVPPLPGKTGVFRVEGHCGHGDGAVLRWAPGPADPRLSYFGGHETASPAVRQLKRRQNIRPGEALMANSVAPFGLPLGSHDLVAVCKGLPRLRLAISRYEAPVAASALLDHHGTYKIPPVWCRWLCFPSRSLQSLIASLCRLRSFISYFASTSALVHFSSYSARKLRLTMISSLLLLGALTTALAAPSSSIAPRGTCTFTDAASAIKQKASCSTITLKNIAVPAGTTLDLTGLKDGTHVVFSGKTTFGYKEWAGPLIDVSGKGIVVEGAAGHSIDCQGQRWWDTKGSNGGKKKPKFFSAHKLTNSRIKGLNVLNTPVQAFSINGAKNLEVIDVHMDNSLGDTKGGHNTDAFDVGSSDGVYISGAVVQNQDDCLAVNSGTNITFTGGNCSGGHGLSIGSVGGRSNNVVKGVRITNSKISNSDNGVRIKTVSGATGSVSDIVYDNIALSNIAKYGIVIQQDYQNGSPTGTPTAGVPITGLTVNRVTGTVKSSGTNVYILCAACKNWTWTNNKVTGGTKTKQNKGVPVGVSV</sequence>
<evidence type="ECO:0000256" key="14">
    <source>
        <dbReference type="SAM" id="SignalP"/>
    </source>
</evidence>
<feature type="signal peptide" evidence="14">
    <location>
        <begin position="1"/>
        <end position="17"/>
    </location>
</feature>
<dbReference type="PANTHER" id="PTHR31884">
    <property type="entry name" value="POLYGALACTURONASE"/>
    <property type="match status" value="1"/>
</dbReference>
<dbReference type="InterPro" id="IPR050434">
    <property type="entry name" value="Glycosyl_hydrlase_28"/>
</dbReference>
<proteinExistence type="inferred from homology"/>
<comment type="catalytic activity">
    <reaction evidence="11">
        <text>(1,4-alpha-D-galacturonosyl)n+m + H2O = (1,4-alpha-D-galacturonosyl)n + (1,4-alpha-D-galacturonosyl)m.</text>
        <dbReference type="EC" id="3.2.1.15"/>
    </reaction>
</comment>
<evidence type="ECO:0000256" key="13">
    <source>
        <dbReference type="RuleBase" id="RU361169"/>
    </source>
</evidence>